<comment type="caution">
    <text evidence="1">The sequence shown here is derived from an EMBL/GenBank/DDBJ whole genome shotgun (WGS) entry which is preliminary data.</text>
</comment>
<reference evidence="1 2" key="1">
    <citation type="submission" date="2024-04" db="EMBL/GenBank/DDBJ databases">
        <title>Draft genome sequence of Halopseudomonas sabulinigri NBRC 116187.</title>
        <authorList>
            <person name="Miyakawa T."/>
            <person name="Kusuya Y."/>
            <person name="Miura T."/>
        </authorList>
    </citation>
    <scope>NUCLEOTIDE SEQUENCE [LARGE SCALE GENOMIC DNA]</scope>
    <source>
        <strain evidence="1 2">4NH20-0042</strain>
    </source>
</reference>
<protein>
    <submittedName>
        <fullName evidence="1">Uncharacterized protein</fullName>
    </submittedName>
</protein>
<accession>A0ABP9ZQG7</accession>
<sequence>MCSPFAKVGNTSQISLQREYFENTKEGGNSMAYTSNIKDLGVCHARYFLGDWTW</sequence>
<name>A0ABP9ZQG7_9GAMM</name>
<proteinExistence type="predicted"/>
<keyword evidence="2" id="KW-1185">Reference proteome</keyword>
<dbReference type="Proteomes" id="UP001486808">
    <property type="component" value="Unassembled WGS sequence"/>
</dbReference>
<gene>
    <name evidence="1" type="ORF">NBRC116187_20700</name>
</gene>
<dbReference type="EMBL" id="BAABWD010000002">
    <property type="protein sequence ID" value="GAA6131710.1"/>
    <property type="molecule type" value="Genomic_DNA"/>
</dbReference>
<evidence type="ECO:0000313" key="1">
    <source>
        <dbReference type="EMBL" id="GAA6131710.1"/>
    </source>
</evidence>
<evidence type="ECO:0000313" key="2">
    <source>
        <dbReference type="Proteomes" id="UP001486808"/>
    </source>
</evidence>
<organism evidence="1 2">
    <name type="scientific">Halopseudomonas sabulinigri</name>
    <dbReference type="NCBI Taxonomy" id="472181"/>
    <lineage>
        <taxon>Bacteria</taxon>
        <taxon>Pseudomonadati</taxon>
        <taxon>Pseudomonadota</taxon>
        <taxon>Gammaproteobacteria</taxon>
        <taxon>Pseudomonadales</taxon>
        <taxon>Pseudomonadaceae</taxon>
        <taxon>Halopseudomonas</taxon>
    </lineage>
</organism>